<dbReference type="GeneID" id="92902795"/>
<dbReference type="InterPro" id="IPR036388">
    <property type="entry name" value="WH-like_DNA-bd_sf"/>
</dbReference>
<dbReference type="EMBL" id="CP014160">
    <property type="protein sequence ID" value="AMB93562.1"/>
    <property type="molecule type" value="Genomic_DNA"/>
</dbReference>
<dbReference type="OrthoDB" id="6392at2"/>
<dbReference type="PANTHER" id="PTHR40083">
    <property type="entry name" value="UPF0122 PROTEIN CBO2450/CLC_2298"/>
    <property type="match status" value="1"/>
</dbReference>
<reference evidence="4 6" key="1">
    <citation type="journal article" date="2016" name="Genome Announc.">
        <title>Complete Genome Sequences of Aerococcus christensenii CCUG 28831T, Aerococcus sanguinicola CCUG 43001T, Aerococcus urinae CCUG 36881T, Aerococcus urinaeequi CCUG 28094T, Aerococcus urinaehominis CCUG 42038 BT, and Aerococcus viridans CCUG 4311T.</title>
        <authorList>
            <person name="Carkaci D."/>
            <person name="Dargis R."/>
            <person name="Nielsen X.C."/>
            <person name="Skovgaard O."/>
            <person name="Fuursted K."/>
            <person name="Christensen J.J."/>
        </authorList>
    </citation>
    <scope>NUCLEOTIDE SEQUENCE [LARGE SCALE GENOMIC DNA]</scope>
    <source>
        <strain evidence="4 6">CCUG43001</strain>
    </source>
</reference>
<dbReference type="InterPro" id="IPR013324">
    <property type="entry name" value="RNA_pol_sigma_r3/r4-like"/>
</dbReference>
<dbReference type="SUPFAM" id="SSF88659">
    <property type="entry name" value="Sigma3 and sigma4 domains of RNA polymerase sigma factors"/>
    <property type="match status" value="1"/>
</dbReference>
<protein>
    <recommendedName>
        <fullName evidence="3">UPF0122 protein AWM72_01755</fullName>
    </recommendedName>
</protein>
<dbReference type="NCBIfam" id="NF001070">
    <property type="entry name" value="PRK00118.1-6"/>
    <property type="match status" value="1"/>
</dbReference>
<dbReference type="Proteomes" id="UP000234239">
    <property type="component" value="Unassembled WGS sequence"/>
</dbReference>
<reference evidence="6" key="2">
    <citation type="submission" date="2016-01" db="EMBL/GenBank/DDBJ databases">
        <title>Six Aerococcus type strain genome sequencing and assembly using PacBio and Illumina Hiseq.</title>
        <authorList>
            <person name="Carkaci D."/>
            <person name="Dargis R."/>
            <person name="Nielsen X.C."/>
            <person name="Skovgaard O."/>
            <person name="Fuursted K."/>
            <person name="Christensen J.J."/>
        </authorList>
    </citation>
    <scope>NUCLEOTIDE SEQUENCE [LARGE SCALE GENOMIC DNA]</scope>
    <source>
        <strain evidence="6">CCUG43001</strain>
    </source>
</reference>
<dbReference type="EMBL" id="PKGY01000003">
    <property type="protein sequence ID" value="PKZ21709.1"/>
    <property type="molecule type" value="Genomic_DNA"/>
</dbReference>
<evidence type="ECO:0000313" key="7">
    <source>
        <dbReference type="Proteomes" id="UP000234239"/>
    </source>
</evidence>
<evidence type="ECO:0000313" key="6">
    <source>
        <dbReference type="Proteomes" id="UP000069912"/>
    </source>
</evidence>
<dbReference type="Gene3D" id="1.10.10.10">
    <property type="entry name" value="Winged helix-like DNA-binding domain superfamily/Winged helix DNA-binding domain"/>
    <property type="match status" value="1"/>
</dbReference>
<keyword evidence="6" id="KW-1185">Reference proteome</keyword>
<dbReference type="HAMAP" id="MF_00245">
    <property type="entry name" value="UPF0122"/>
    <property type="match status" value="1"/>
</dbReference>
<proteinExistence type="inferred from homology"/>
<dbReference type="NCBIfam" id="NF001068">
    <property type="entry name" value="PRK00118.1-4"/>
    <property type="match status" value="1"/>
</dbReference>
<evidence type="ECO:0000313" key="4">
    <source>
        <dbReference type="EMBL" id="AMB93562.1"/>
    </source>
</evidence>
<comment type="similarity">
    <text evidence="1 3">Belongs to the UPF0122 family.</text>
</comment>
<dbReference type="PANTHER" id="PTHR40083:SF1">
    <property type="entry name" value="UPF0122 PROTEIN YLXM"/>
    <property type="match status" value="1"/>
</dbReference>
<keyword evidence="4" id="KW-0238">DNA-binding</keyword>
<dbReference type="InterPro" id="IPR007394">
    <property type="entry name" value="UPF0122"/>
</dbReference>
<gene>
    <name evidence="4" type="ORF">AWM72_01755</name>
    <name evidence="5" type="ORF">CYJ28_07345</name>
</gene>
<dbReference type="InterPro" id="IPR054831">
    <property type="entry name" value="UPF0122_fam_protein"/>
</dbReference>
<dbReference type="GO" id="GO:0003677">
    <property type="term" value="F:DNA binding"/>
    <property type="evidence" value="ECO:0007669"/>
    <property type="project" value="UniProtKB-KW"/>
</dbReference>
<dbReference type="Pfam" id="PF04297">
    <property type="entry name" value="UPF0122"/>
    <property type="match status" value="1"/>
</dbReference>
<name>A0A0X8FBN9_9LACT</name>
<comment type="function">
    <text evidence="2 3">Might take part in the signal recognition particle (SRP) pathway. This is inferred from the conservation of its genetic proximity to ftsY/ffh. May be a regulatory protein.</text>
</comment>
<evidence type="ECO:0000256" key="2">
    <source>
        <dbReference type="ARBA" id="ARBA00024764"/>
    </source>
</evidence>
<evidence type="ECO:0000256" key="1">
    <source>
        <dbReference type="ARBA" id="ARBA00008720"/>
    </source>
</evidence>
<dbReference type="Proteomes" id="UP000069912">
    <property type="component" value="Chromosome"/>
</dbReference>
<dbReference type="RefSeq" id="WP_067972249.1">
    <property type="nucleotide sequence ID" value="NZ_CAJHKM010000006.1"/>
</dbReference>
<dbReference type="NCBIfam" id="NF045758">
    <property type="entry name" value="YlxM"/>
    <property type="match status" value="1"/>
</dbReference>
<sequence length="116" mass="13922">MELEKTNEMNRLYDFYGDLLTAKQQAYMALYYQDDYSLGEIAEAYDVSRQAVYDNIRRTEKILQRYESVLHNVKAYRQRKRLGQKVQSYIDSQYPEDQVLQEMLAELMLLNDEIDD</sequence>
<organism evidence="4 6">
    <name type="scientific">Aerococcus sanguinicola</name>
    <dbReference type="NCBI Taxonomy" id="119206"/>
    <lineage>
        <taxon>Bacteria</taxon>
        <taxon>Bacillati</taxon>
        <taxon>Bacillota</taxon>
        <taxon>Bacilli</taxon>
        <taxon>Lactobacillales</taxon>
        <taxon>Aerococcaceae</taxon>
        <taxon>Aerococcus</taxon>
    </lineage>
</organism>
<dbReference type="AlphaFoldDB" id="A0A0X8FBN9"/>
<accession>A0A0X8FBN9</accession>
<evidence type="ECO:0000256" key="3">
    <source>
        <dbReference type="HAMAP-Rule" id="MF_00245"/>
    </source>
</evidence>
<dbReference type="KEGG" id="asan:AWM72_01755"/>
<reference evidence="5 7" key="3">
    <citation type="submission" date="2017-12" db="EMBL/GenBank/DDBJ databases">
        <title>Phylogenetic diversity of female urinary microbiome.</title>
        <authorList>
            <person name="Thomas-White K."/>
            <person name="Wolfe A.J."/>
        </authorList>
    </citation>
    <scope>NUCLEOTIDE SEQUENCE [LARGE SCALE GENOMIC DNA]</scope>
    <source>
        <strain evidence="5 7">UMB0139</strain>
    </source>
</reference>
<evidence type="ECO:0000313" key="5">
    <source>
        <dbReference type="EMBL" id="PKZ21709.1"/>
    </source>
</evidence>